<evidence type="ECO:0000313" key="2">
    <source>
        <dbReference type="Proteomes" id="UP000037122"/>
    </source>
</evidence>
<gene>
    <name evidence="1" type="ORF">QG37_01886</name>
</gene>
<evidence type="ECO:0000313" key="1">
    <source>
        <dbReference type="EMBL" id="KNE01013.1"/>
    </source>
</evidence>
<accession>A0A0L0P3T2</accession>
<dbReference type="AlphaFoldDB" id="A0A0L0P3T2"/>
<dbReference type="Proteomes" id="UP000037122">
    <property type="component" value="Unassembled WGS sequence"/>
</dbReference>
<organism evidence="1 2">
    <name type="scientific">Candidozyma auris</name>
    <name type="common">Yeast</name>
    <name type="synonym">Candida auris</name>
    <dbReference type="NCBI Taxonomy" id="498019"/>
    <lineage>
        <taxon>Eukaryota</taxon>
        <taxon>Fungi</taxon>
        <taxon>Dikarya</taxon>
        <taxon>Ascomycota</taxon>
        <taxon>Saccharomycotina</taxon>
        <taxon>Pichiomycetes</taxon>
        <taxon>Metschnikowiaceae</taxon>
        <taxon>Candidozyma</taxon>
    </lineage>
</organism>
<name>A0A0L0P3T2_CANAR</name>
<comment type="caution">
    <text evidence="1">The sequence shown here is derived from an EMBL/GenBank/DDBJ whole genome shotgun (WGS) entry which is preliminary data.</text>
</comment>
<reference evidence="2" key="1">
    <citation type="journal article" date="2015" name="BMC Genomics">
        <title>Draft genome of a commonly misdiagnosed multidrug resistant pathogen Candida auris.</title>
        <authorList>
            <person name="Chatterjee S."/>
            <person name="Alampalli S.V."/>
            <person name="Nageshan R.K."/>
            <person name="Chettiar S.T."/>
            <person name="Joshi S."/>
            <person name="Tatu U.S."/>
        </authorList>
    </citation>
    <scope>NUCLEOTIDE SEQUENCE [LARGE SCALE GENOMIC DNA]</scope>
    <source>
        <strain evidence="2">6684</strain>
    </source>
</reference>
<dbReference type="EMBL" id="LGST01000016">
    <property type="protein sequence ID" value="KNE01013.1"/>
    <property type="molecule type" value="Genomic_DNA"/>
</dbReference>
<protein>
    <submittedName>
        <fullName evidence="1">Uncharacterized protein</fullName>
    </submittedName>
</protein>
<sequence length="45" mass="5186">MFGNETAQHLRQAELMNVDPNPTKNNKKHSQFKSELAVAYCPLRQ</sequence>
<proteinExistence type="predicted"/>
<dbReference type="VEuPathDB" id="FungiDB:QG37_01886"/>